<keyword evidence="2" id="KW-1185">Reference proteome</keyword>
<reference evidence="1" key="2">
    <citation type="submission" date="2022-06" db="UniProtKB">
        <authorList>
            <consortium name="EnsemblMetazoa"/>
        </authorList>
    </citation>
    <scope>IDENTIFICATION</scope>
    <source>
        <strain evidence="1">DF5081</strain>
    </source>
</reference>
<proteinExistence type="predicted"/>
<dbReference type="Proteomes" id="UP000005237">
    <property type="component" value="Unassembled WGS sequence"/>
</dbReference>
<protein>
    <submittedName>
        <fullName evidence="1">Uncharacterized protein</fullName>
    </submittedName>
</protein>
<sequence length="222" mass="25833">MNSRSVVSRCFSTISAQFSEEELQAIFELKQKSEKKLTKGEQNVMKNREWARAPLVEVRGKLPTASWNRTSKYGKRLSNSEDVEQPVVNIRWAEKPERDVNILLSDAETLYSVEVKSVLYGIIQSISFQELKVRMRNPNTVVVKVANDQYAAHKEAARFSLIRRVVNGKELKSQENQLKVKLTRIDENEKGIRRFTNENLTENEFFEKYEKSITILKNYKEV</sequence>
<evidence type="ECO:0000313" key="2">
    <source>
        <dbReference type="Proteomes" id="UP000005237"/>
    </source>
</evidence>
<dbReference type="AlphaFoldDB" id="A0A8R1EPK0"/>
<dbReference type="EnsemblMetazoa" id="CJA39292.1">
    <property type="protein sequence ID" value="CJA39292.1"/>
    <property type="gene ID" value="WBGene00215139"/>
</dbReference>
<reference evidence="2" key="1">
    <citation type="submission" date="2010-08" db="EMBL/GenBank/DDBJ databases">
        <authorList>
            <consortium name="Caenorhabditis japonica Sequencing Consortium"/>
            <person name="Wilson R.K."/>
        </authorList>
    </citation>
    <scope>NUCLEOTIDE SEQUENCE [LARGE SCALE GENOMIC DNA]</scope>
    <source>
        <strain evidence="2">DF5081</strain>
    </source>
</reference>
<organism evidence="1 2">
    <name type="scientific">Caenorhabditis japonica</name>
    <dbReference type="NCBI Taxonomy" id="281687"/>
    <lineage>
        <taxon>Eukaryota</taxon>
        <taxon>Metazoa</taxon>
        <taxon>Ecdysozoa</taxon>
        <taxon>Nematoda</taxon>
        <taxon>Chromadorea</taxon>
        <taxon>Rhabditida</taxon>
        <taxon>Rhabditina</taxon>
        <taxon>Rhabditomorpha</taxon>
        <taxon>Rhabditoidea</taxon>
        <taxon>Rhabditidae</taxon>
        <taxon>Peloderinae</taxon>
        <taxon>Caenorhabditis</taxon>
    </lineage>
</organism>
<accession>A0A8R1EPK0</accession>
<evidence type="ECO:0000313" key="1">
    <source>
        <dbReference type="EnsemblMetazoa" id="CJA39292.1"/>
    </source>
</evidence>
<name>A0A8R1EPK0_CAEJA</name>